<evidence type="ECO:0000313" key="4">
    <source>
        <dbReference type="Proteomes" id="UP000011713"/>
    </source>
</evidence>
<feature type="compositionally biased region" description="Low complexity" evidence="1">
    <location>
        <begin position="392"/>
        <end position="401"/>
    </location>
</feature>
<dbReference type="PANTHER" id="PTHR17571">
    <property type="entry name" value="URINARY PROTEIN RUP /ACROSOMAL PROTEIN SP-10"/>
    <property type="match status" value="1"/>
</dbReference>
<dbReference type="OMA" id="FKILATM"/>
<dbReference type="EMBL" id="JH598278">
    <property type="status" value="NOT_ANNOTATED_CDS"/>
    <property type="molecule type" value="Genomic_DNA"/>
</dbReference>
<feature type="compositionally biased region" description="Basic and acidic residues" evidence="1">
    <location>
        <begin position="377"/>
        <end position="391"/>
    </location>
</feature>
<evidence type="ECO:0000259" key="2">
    <source>
        <dbReference type="Pfam" id="PF00595"/>
    </source>
</evidence>
<protein>
    <recommendedName>
        <fullName evidence="2">PDZ domain-containing protein</fullName>
    </recommendedName>
</protein>
<feature type="compositionally biased region" description="Basic and acidic residues" evidence="1">
    <location>
        <begin position="496"/>
        <end position="511"/>
    </location>
</feature>
<dbReference type="InterPro" id="IPR036034">
    <property type="entry name" value="PDZ_sf"/>
</dbReference>
<dbReference type="InterPro" id="IPR052671">
    <property type="entry name" value="Acrosomal_SP-10-like"/>
</dbReference>
<sequence length="1256" mass="140469">MKKMSRKNFRGAPLFSSKSSTSTASHGSSSSSPGLGPSAVRRATWADKIRDKLPPLGENEYEVLWERGVLGVIFLESEKDGIPYVSKATESCISPIVSPGDILKFVNVVRSKDHSFSDFFKILATMKKPVLLRFERQSASTPSSDEDDGSQLFGGPRGSSANNTGSNSRQDAARQDGLRGDEGGPIGGLTKSHSVLQKDQKPPKPTRGAFWRTVGTKESVDRDHAAQAVGPHAMNGENERMAALQGQQRVPGNRDHQVSPRDTASANASVDPSLHSPLGQQEYQVYWETGLLGLFFGENRSTNLPVVTRSTSSANLVVRRAVAVHDTLVSANGIKSADYTFEAFFGRLQQMNKPVRLVFRRRQTADPAVVIKQGDQQQHEHQQQQHEHQQQQHEQLQQQLQHRQEQMHEQNQKRELYEARDLHERQQEQEQREQREQKQREQQIREQKQREQYIREQKQREQHIREQKQREQKIHELKQREQQILGQKQRELEIHEQKQREQQIREEKQRELQMLGQKHREQQALEQKQRELQILEQKQREQQIQEQRQREEQALEQQQREQQVLEQKQQEQQILEKNQREQQIIGQNQVEDQVRKEQQREQELREEQRCQQPTGSHDRTLSITVDAPSLPPTSPADERIPCHNRTPIPNAKHASTPPPLPPSAQVRLEASTHHEYRRGASGQEITSPPSSLATLKGSESARQRERPKWILSTDYQTSPKANGSLPVRSLARSDSLLSALPIIYNSPKVSSSPLVSPVFPSVGSEIKNEMTNLASSCDAEVPDRAAVTPVSAAKEKEAVQSPKGIALTNVHDKQDCDKTEDQWSQKSPAVTNEEEPVLFVDNDTVSLSPTETWDLPEHMPLPEILTLESAEVDSGVDVGVLLSPNAEIDFEDVVMAETEFVEETELVDEAEVAQEAELIDEGEPANAEVAYKTGLARGVKLASETEPLISSLPANDLAEDSSNPDVEVGMLAGVEMGIAVEDIESEVLESIEAGSDQNTSPWDLEPESDGQKAYHYSSNTTSSRDGPMSSSSGCIPVDNEMDSPKGDFEDVSDPSDEFSHDPDISGDIDTVEGDVIMQESSKSKVDAANVPKQTKSSMNANLAKYKKKGKSTRGVTKLPALHEDDAVTVPLVAPNAVNTTIQVRGRPKPKLTMADTPDSTTFLIKWKENRSIGLQLKEVRLAKGTYPLVTDVCQKPCCELLRHICVGDVIIEINGRNTSTMGVKKTVNFLKSCSKTTLMKIRHGPAYVNQRMSAAV</sequence>
<evidence type="ECO:0000256" key="1">
    <source>
        <dbReference type="SAM" id="MobiDB-lite"/>
    </source>
</evidence>
<feature type="compositionally biased region" description="Low complexity" evidence="1">
    <location>
        <begin position="16"/>
        <end position="39"/>
    </location>
</feature>
<feature type="compositionally biased region" description="Polar residues" evidence="1">
    <location>
        <begin position="260"/>
        <end position="270"/>
    </location>
</feature>
<dbReference type="Proteomes" id="UP000011713">
    <property type="component" value="Unassembled WGS sequence"/>
</dbReference>
<feature type="compositionally biased region" description="Basic and acidic residues" evidence="1">
    <location>
        <begin position="402"/>
        <end position="475"/>
    </location>
</feature>
<dbReference type="Pfam" id="PF00595">
    <property type="entry name" value="PDZ"/>
    <property type="match status" value="1"/>
</dbReference>
<reference evidence="3" key="2">
    <citation type="submission" date="2015-06" db="UniProtKB">
        <authorList>
            <consortium name="EnsemblProtists"/>
        </authorList>
    </citation>
    <scope>IDENTIFICATION</scope>
    <source>
        <strain evidence="3">Emoy2</strain>
    </source>
</reference>
<dbReference type="AlphaFoldDB" id="M4BI38"/>
<evidence type="ECO:0000313" key="3">
    <source>
        <dbReference type="EnsemblProtists" id="HpaP806064"/>
    </source>
</evidence>
<feature type="region of interest" description="Disordered" evidence="1">
    <location>
        <begin position="590"/>
        <end position="726"/>
    </location>
</feature>
<feature type="region of interest" description="Disordered" evidence="1">
    <location>
        <begin position="993"/>
        <end position="1068"/>
    </location>
</feature>
<feature type="compositionally biased region" description="Basic and acidic residues" evidence="1">
    <location>
        <begin position="699"/>
        <end position="708"/>
    </location>
</feature>
<dbReference type="PANTHER" id="PTHR17571:SF34">
    <property type="entry name" value="ACROSOMAL PROTEIN SP-10"/>
    <property type="match status" value="1"/>
</dbReference>
<feature type="region of interest" description="Disordered" evidence="1">
    <location>
        <begin position="496"/>
        <end position="524"/>
    </location>
</feature>
<proteinExistence type="predicted"/>
<organism evidence="3 4">
    <name type="scientific">Hyaloperonospora arabidopsidis (strain Emoy2)</name>
    <name type="common">Downy mildew agent</name>
    <name type="synonym">Peronospora arabidopsidis</name>
    <dbReference type="NCBI Taxonomy" id="559515"/>
    <lineage>
        <taxon>Eukaryota</taxon>
        <taxon>Sar</taxon>
        <taxon>Stramenopiles</taxon>
        <taxon>Oomycota</taxon>
        <taxon>Peronosporomycetes</taxon>
        <taxon>Peronosporales</taxon>
        <taxon>Peronosporaceae</taxon>
        <taxon>Hyaloperonospora</taxon>
    </lineage>
</organism>
<name>M4BI38_HYAAE</name>
<feature type="region of interest" description="Disordered" evidence="1">
    <location>
        <begin position="1"/>
        <end position="39"/>
    </location>
</feature>
<dbReference type="InterPro" id="IPR001478">
    <property type="entry name" value="PDZ"/>
</dbReference>
<dbReference type="eggNOG" id="ENOG502RRXB">
    <property type="taxonomic scope" value="Eukaryota"/>
</dbReference>
<feature type="region of interest" description="Disordered" evidence="1">
    <location>
        <begin position="137"/>
        <end position="223"/>
    </location>
</feature>
<feature type="region of interest" description="Disordered" evidence="1">
    <location>
        <begin position="372"/>
        <end position="475"/>
    </location>
</feature>
<dbReference type="VEuPathDB" id="FungiDB:HpaG806064"/>
<keyword evidence="4" id="KW-1185">Reference proteome</keyword>
<feature type="compositionally biased region" description="Polar residues" evidence="1">
    <location>
        <begin position="683"/>
        <end position="693"/>
    </location>
</feature>
<dbReference type="SUPFAM" id="SSF50156">
    <property type="entry name" value="PDZ domain-like"/>
    <property type="match status" value="1"/>
</dbReference>
<reference evidence="4" key="1">
    <citation type="journal article" date="2010" name="Science">
        <title>Signatures of adaptation to obligate biotrophy in the Hyaloperonospora arabidopsidis genome.</title>
        <authorList>
            <person name="Baxter L."/>
            <person name="Tripathy S."/>
            <person name="Ishaque N."/>
            <person name="Boot N."/>
            <person name="Cabral A."/>
            <person name="Kemen E."/>
            <person name="Thines M."/>
            <person name="Ah-Fong A."/>
            <person name="Anderson R."/>
            <person name="Badejoko W."/>
            <person name="Bittner-Eddy P."/>
            <person name="Boore J.L."/>
            <person name="Chibucos M.C."/>
            <person name="Coates M."/>
            <person name="Dehal P."/>
            <person name="Delehaunty K."/>
            <person name="Dong S."/>
            <person name="Downton P."/>
            <person name="Dumas B."/>
            <person name="Fabro G."/>
            <person name="Fronick C."/>
            <person name="Fuerstenberg S.I."/>
            <person name="Fulton L."/>
            <person name="Gaulin E."/>
            <person name="Govers F."/>
            <person name="Hughes L."/>
            <person name="Humphray S."/>
            <person name="Jiang R.H."/>
            <person name="Judelson H."/>
            <person name="Kamoun S."/>
            <person name="Kyung K."/>
            <person name="Meijer H."/>
            <person name="Minx P."/>
            <person name="Morris P."/>
            <person name="Nelson J."/>
            <person name="Phuntumart V."/>
            <person name="Qutob D."/>
            <person name="Rehmany A."/>
            <person name="Rougon-Cardoso A."/>
            <person name="Ryden P."/>
            <person name="Torto-Alalibo T."/>
            <person name="Studholme D."/>
            <person name="Wang Y."/>
            <person name="Win J."/>
            <person name="Wood J."/>
            <person name="Clifton S.W."/>
            <person name="Rogers J."/>
            <person name="Van den Ackerveken G."/>
            <person name="Jones J.D."/>
            <person name="McDowell J.M."/>
            <person name="Beynon J."/>
            <person name="Tyler B.M."/>
        </authorList>
    </citation>
    <scope>NUCLEOTIDE SEQUENCE [LARGE SCALE GENOMIC DNA]</scope>
    <source>
        <strain evidence="4">Emoy2</strain>
    </source>
</reference>
<feature type="domain" description="PDZ" evidence="2">
    <location>
        <begin position="1168"/>
        <end position="1241"/>
    </location>
</feature>
<feature type="compositionally biased region" description="Polar residues" evidence="1">
    <location>
        <begin position="159"/>
        <end position="170"/>
    </location>
</feature>
<feature type="compositionally biased region" description="Basic and acidic residues" evidence="1">
    <location>
        <begin position="592"/>
        <end position="609"/>
    </location>
</feature>
<accession>M4BI38</accession>
<dbReference type="InParanoid" id="M4BI38"/>
<dbReference type="Gene3D" id="2.30.42.10">
    <property type="match status" value="1"/>
</dbReference>
<dbReference type="EnsemblProtists" id="HpaT806064">
    <property type="protein sequence ID" value="HpaP806064"/>
    <property type="gene ID" value="HpaG806064"/>
</dbReference>
<feature type="compositionally biased region" description="Low complexity" evidence="1">
    <location>
        <begin position="1022"/>
        <end position="1032"/>
    </location>
</feature>
<feature type="region of interest" description="Disordered" evidence="1">
    <location>
        <begin position="243"/>
        <end position="275"/>
    </location>
</feature>
<feature type="compositionally biased region" description="Basic and acidic residues" evidence="1">
    <location>
        <begin position="171"/>
        <end position="182"/>
    </location>
</feature>
<dbReference type="HOGENOM" id="CLU_288786_0_0_1"/>